<feature type="active site" description="Proton acceptor" evidence="2">
    <location>
        <position position="126"/>
    </location>
</feature>
<dbReference type="OrthoDB" id="7061261at2"/>
<comment type="function">
    <text evidence="2">Hydrolyzes RNA 2',3'-cyclic phosphodiester to an RNA 2'-phosphomonoester.</text>
</comment>
<keyword evidence="4" id="KW-1185">Reference proteome</keyword>
<keyword evidence="3" id="KW-0436">Ligase</keyword>
<dbReference type="PANTHER" id="PTHR35561">
    <property type="entry name" value="RNA 2',3'-CYCLIC PHOSPHODIESTERASE"/>
    <property type="match status" value="1"/>
</dbReference>
<comment type="caution">
    <text evidence="3">The sequence shown here is derived from an EMBL/GenBank/DDBJ whole genome shotgun (WGS) entry which is preliminary data.</text>
</comment>
<protein>
    <recommendedName>
        <fullName evidence="2">RNA 2',3'-cyclic phosphodiesterase</fullName>
        <shortName evidence="2">RNA 2',3'-CPDase</shortName>
        <ecNumber evidence="2">3.1.4.58</ecNumber>
    </recommendedName>
</protein>
<feature type="active site" description="Proton donor" evidence="2">
    <location>
        <position position="45"/>
    </location>
</feature>
<dbReference type="Pfam" id="PF13563">
    <property type="entry name" value="2_5_RNA_ligase2"/>
    <property type="match status" value="1"/>
</dbReference>
<feature type="short sequence motif" description="HXTX 2" evidence="2">
    <location>
        <begin position="126"/>
        <end position="129"/>
    </location>
</feature>
<dbReference type="GO" id="GO:0004113">
    <property type="term" value="F:2',3'-cyclic-nucleotide 3'-phosphodiesterase activity"/>
    <property type="evidence" value="ECO:0007669"/>
    <property type="project" value="InterPro"/>
</dbReference>
<dbReference type="Gene3D" id="3.90.1140.10">
    <property type="entry name" value="Cyclic phosphodiesterase"/>
    <property type="match status" value="1"/>
</dbReference>
<evidence type="ECO:0000256" key="1">
    <source>
        <dbReference type="ARBA" id="ARBA00022801"/>
    </source>
</evidence>
<evidence type="ECO:0000256" key="2">
    <source>
        <dbReference type="HAMAP-Rule" id="MF_01940"/>
    </source>
</evidence>
<dbReference type="GO" id="GO:0008664">
    <property type="term" value="F:RNA 2',3'-cyclic 3'-phosphodiesterase activity"/>
    <property type="evidence" value="ECO:0007669"/>
    <property type="project" value="UniProtKB-EC"/>
</dbReference>
<proteinExistence type="inferred from homology"/>
<dbReference type="GO" id="GO:0016874">
    <property type="term" value="F:ligase activity"/>
    <property type="evidence" value="ECO:0007669"/>
    <property type="project" value="UniProtKB-KW"/>
</dbReference>
<reference evidence="3 4" key="1">
    <citation type="submission" date="2019-03" db="EMBL/GenBank/DDBJ databases">
        <title>Genomic Encyclopedia of Type Strains, Phase IV (KMG-IV): sequencing the most valuable type-strain genomes for metagenomic binning, comparative biology and taxonomic classification.</title>
        <authorList>
            <person name="Goeker M."/>
        </authorList>
    </citation>
    <scope>NUCLEOTIDE SEQUENCE [LARGE SCALE GENOMIC DNA]</scope>
    <source>
        <strain evidence="3 4">DSM 26377</strain>
    </source>
</reference>
<dbReference type="AlphaFoldDB" id="A0A4S3JZA7"/>
<dbReference type="PANTHER" id="PTHR35561:SF1">
    <property type="entry name" value="RNA 2',3'-CYCLIC PHOSPHODIESTERASE"/>
    <property type="match status" value="1"/>
</dbReference>
<gene>
    <name evidence="3" type="ORF">DFR24_2237</name>
</gene>
<sequence length="188" mass="20573">MMVPNRLFFALLPDAATREAMTLAAKSIALKLAHGGREVPEANLHLTLMFLGDAVPAQDEQAACGAAESVSSDPFTFALDAAGSFPTAWWLGQHKASPELQRLRKSLQTAITTRKVAYDRQHFVPHVTIARHPKTRLATTSIAPVEWRCDSFSLMRSSLAGQGVAYEQIARWSLRSRVEATAAQMSLI</sequence>
<evidence type="ECO:0000313" key="3">
    <source>
        <dbReference type="EMBL" id="TDU32830.1"/>
    </source>
</evidence>
<dbReference type="Proteomes" id="UP000295341">
    <property type="component" value="Unassembled WGS sequence"/>
</dbReference>
<dbReference type="EMBL" id="SOBT01000008">
    <property type="protein sequence ID" value="TDU32830.1"/>
    <property type="molecule type" value="Genomic_DNA"/>
</dbReference>
<dbReference type="SUPFAM" id="SSF55144">
    <property type="entry name" value="LigT-like"/>
    <property type="match status" value="1"/>
</dbReference>
<dbReference type="InterPro" id="IPR009097">
    <property type="entry name" value="Cyclic_Pdiesterase"/>
</dbReference>
<comment type="catalytic activity">
    <reaction evidence="2">
        <text>a 3'-end 2',3'-cyclophospho-ribonucleotide-RNA + H2O = a 3'-end 2'-phospho-ribonucleotide-RNA + H(+)</text>
        <dbReference type="Rhea" id="RHEA:11828"/>
        <dbReference type="Rhea" id="RHEA-COMP:10464"/>
        <dbReference type="Rhea" id="RHEA-COMP:17353"/>
        <dbReference type="ChEBI" id="CHEBI:15377"/>
        <dbReference type="ChEBI" id="CHEBI:15378"/>
        <dbReference type="ChEBI" id="CHEBI:83064"/>
        <dbReference type="ChEBI" id="CHEBI:173113"/>
        <dbReference type="EC" id="3.1.4.58"/>
    </reaction>
</comment>
<dbReference type="InterPro" id="IPR004175">
    <property type="entry name" value="RNA_CPDase"/>
</dbReference>
<evidence type="ECO:0000313" key="4">
    <source>
        <dbReference type="Proteomes" id="UP000295341"/>
    </source>
</evidence>
<comment type="similarity">
    <text evidence="2">Belongs to the 2H phosphoesterase superfamily. ThpR family.</text>
</comment>
<name>A0A4S3JZA7_9GAMM</name>
<keyword evidence="1 2" id="KW-0378">Hydrolase</keyword>
<dbReference type="NCBIfam" id="TIGR02258">
    <property type="entry name" value="2_5_ligase"/>
    <property type="match status" value="1"/>
</dbReference>
<accession>A0A4S3JZA7</accession>
<dbReference type="HAMAP" id="MF_01940">
    <property type="entry name" value="RNA_CPDase"/>
    <property type="match status" value="1"/>
</dbReference>
<feature type="short sequence motif" description="HXTX 1" evidence="2">
    <location>
        <begin position="45"/>
        <end position="48"/>
    </location>
</feature>
<organism evidence="3 4">
    <name type="scientific">Panacagrimonas perspica</name>
    <dbReference type="NCBI Taxonomy" id="381431"/>
    <lineage>
        <taxon>Bacteria</taxon>
        <taxon>Pseudomonadati</taxon>
        <taxon>Pseudomonadota</taxon>
        <taxon>Gammaproteobacteria</taxon>
        <taxon>Nevskiales</taxon>
        <taxon>Nevskiaceae</taxon>
        <taxon>Panacagrimonas</taxon>
    </lineage>
</organism>
<dbReference type="EC" id="3.1.4.58" evidence="2"/>